<keyword evidence="1 3" id="KW-0853">WD repeat</keyword>
<dbReference type="PRINTS" id="PR00320">
    <property type="entry name" value="GPROTEINBRPT"/>
</dbReference>
<dbReference type="PANTHER" id="PTHR14221">
    <property type="entry name" value="WD REPEAT DOMAIN 44"/>
    <property type="match status" value="1"/>
</dbReference>
<dbReference type="PROSITE" id="PS50082">
    <property type="entry name" value="WD_REPEATS_2"/>
    <property type="match status" value="3"/>
</dbReference>
<feature type="repeat" description="WD" evidence="3">
    <location>
        <begin position="336"/>
        <end position="376"/>
    </location>
</feature>
<evidence type="ECO:0000256" key="2">
    <source>
        <dbReference type="ARBA" id="ARBA00022737"/>
    </source>
</evidence>
<feature type="compositionally biased region" description="Low complexity" evidence="4">
    <location>
        <begin position="34"/>
        <end position="53"/>
    </location>
</feature>
<evidence type="ECO:0000313" key="5">
    <source>
        <dbReference type="EMBL" id="CAB4254442.1"/>
    </source>
</evidence>
<organism evidence="5 6">
    <name type="scientific">Maudiozyma barnettii</name>
    <dbReference type="NCBI Taxonomy" id="61262"/>
    <lineage>
        <taxon>Eukaryota</taxon>
        <taxon>Fungi</taxon>
        <taxon>Dikarya</taxon>
        <taxon>Ascomycota</taxon>
        <taxon>Saccharomycotina</taxon>
        <taxon>Saccharomycetes</taxon>
        <taxon>Saccharomycetales</taxon>
        <taxon>Saccharomycetaceae</taxon>
        <taxon>Maudiozyma</taxon>
    </lineage>
</organism>
<comment type="caution">
    <text evidence="5">The sequence shown here is derived from an EMBL/GenBank/DDBJ whole genome shotgun (WGS) entry which is preliminary data.</text>
</comment>
<dbReference type="AlphaFoldDB" id="A0A8H2VF88"/>
<dbReference type="GeneID" id="64857437"/>
<evidence type="ECO:0000313" key="6">
    <source>
        <dbReference type="Proteomes" id="UP000644660"/>
    </source>
</evidence>
<feature type="region of interest" description="Disordered" evidence="4">
    <location>
        <begin position="34"/>
        <end position="62"/>
    </location>
</feature>
<dbReference type="SMART" id="SM00320">
    <property type="entry name" value="WD40"/>
    <property type="match status" value="7"/>
</dbReference>
<feature type="repeat" description="WD" evidence="3">
    <location>
        <begin position="236"/>
        <end position="257"/>
    </location>
</feature>
<feature type="compositionally biased region" description="Low complexity" evidence="4">
    <location>
        <begin position="192"/>
        <end position="227"/>
    </location>
</feature>
<dbReference type="InterPro" id="IPR040324">
    <property type="entry name" value="WDR44/Dgr2"/>
</dbReference>
<protein>
    <submittedName>
        <fullName evidence="5">Uncharacterized protein</fullName>
    </submittedName>
</protein>
<dbReference type="InterPro" id="IPR036322">
    <property type="entry name" value="WD40_repeat_dom_sf"/>
</dbReference>
<dbReference type="PROSITE" id="PS50294">
    <property type="entry name" value="WD_REPEATS_REGION"/>
    <property type="match status" value="1"/>
</dbReference>
<dbReference type="OrthoDB" id="1932312at2759"/>
<dbReference type="RefSeq" id="XP_041406286.1">
    <property type="nucleotide sequence ID" value="XM_041550352.1"/>
</dbReference>
<sequence length="942" mass="103819">MNNVQSNESTVSEMDDIDIEDTDMVDSSTFEGSITNENINSNANNSATNTVRSNSKKKTTHIKKSVGFSEDIKPVRLKMNKSHHKSNTNSASDMMTRDSKQILSQVRQQLMKGTYTSSQRNHSRSNNFPPIFHSIDIDQFENYLREPKYIKTFKKARHVKQFRRLFLAQELKVNNLNEFDANKQMMNDPNGTSGPYSSSSTATASSTSTSSCHPTPSSSSSSKSPVTPKAIWTSKFSHDGKYLATAGKDGTIRIWKVISSPIERLELNSTLESNIESHARRSRLKSQLSNLANNNKNCPSQSSASSSPYLGPAYDNVNESLDLYAPVFHPLPIRVFKEHTQDVLDLDWSKNNFLVSSSMDKTVKLWHPDRKLSLKTFHHPDFVTSVSFHPTDDRFFISGCLDHTCRLWSIVDDEISYEFDTLDLITSVTFSQSDGKYTVVGTFNGYIYILLTNGLTAISSFHVTDRKTQSDKSVTIFQDPAKAHHGPRITGLTVFSPPFDTKGNMLRILVTSNDSRIRIFDLHTKKMLEVIKGFHSEILSHNAQLSTSTGGAYVVCGSDDHWIYCWALKSSVEDPSNDDTNTHGKKTKNGLKRSDSLKNLFNKSLSRSSSLSSGSGRNDDLTALTMTHMTSHANKSPSSPTESVKNESNHRHSFLASLIPGHHDYIKNSSYLAFNAHPAPVTSVSLAPIDTAKTLSLSNDVICELYAEFSNTEDDFDIFKIRGTAVTPITSNDSSSSLSDYIGPSSLSNVVNAIGSIVISTDTTGTIRVFRTDIPTVIRKRVLEKIQEYKSETRARVNSATSLNTMGRSTGGSNSSVTVSRTKSFTNISHLTGNSSTGGSGLFGSKTTKPILRSPSMSNFSASGQTPQYGFGTSVTPTLNQSSMYKSPSESLSSAIGKDLPQTFKCDVCHGSHFKPISKGGLIRGESSYYCLDCGSVLNNFR</sequence>
<dbReference type="SUPFAM" id="SSF50978">
    <property type="entry name" value="WD40 repeat-like"/>
    <property type="match status" value="1"/>
</dbReference>
<feature type="compositionally biased region" description="Polar residues" evidence="4">
    <location>
        <begin position="630"/>
        <end position="643"/>
    </location>
</feature>
<dbReference type="InterPro" id="IPR001680">
    <property type="entry name" value="WD40_rpt"/>
</dbReference>
<feature type="region of interest" description="Disordered" evidence="4">
    <location>
        <begin position="573"/>
        <end position="593"/>
    </location>
</feature>
<reference evidence="5 6" key="1">
    <citation type="submission" date="2020-05" db="EMBL/GenBank/DDBJ databases">
        <authorList>
            <person name="Casaregola S."/>
            <person name="Devillers H."/>
            <person name="Grondin C."/>
        </authorList>
    </citation>
    <scope>NUCLEOTIDE SEQUENCE [LARGE SCALE GENOMIC DNA]</scope>
    <source>
        <strain evidence="5 6">CLIB 1767</strain>
    </source>
</reference>
<dbReference type="EMBL" id="CAEFZW010000004">
    <property type="protein sequence ID" value="CAB4254442.1"/>
    <property type="molecule type" value="Genomic_DNA"/>
</dbReference>
<dbReference type="PANTHER" id="PTHR14221:SF0">
    <property type="entry name" value="WD REPEAT-CONTAINING PROTEIN 44"/>
    <property type="match status" value="1"/>
</dbReference>
<keyword evidence="2" id="KW-0677">Repeat</keyword>
<feature type="repeat" description="WD" evidence="3">
    <location>
        <begin position="376"/>
        <end position="418"/>
    </location>
</feature>
<evidence type="ECO:0000256" key="3">
    <source>
        <dbReference type="PROSITE-ProRule" id="PRU00221"/>
    </source>
</evidence>
<evidence type="ECO:0000256" key="4">
    <source>
        <dbReference type="SAM" id="MobiDB-lite"/>
    </source>
</evidence>
<dbReference type="InterPro" id="IPR015943">
    <property type="entry name" value="WD40/YVTN_repeat-like_dom_sf"/>
</dbReference>
<dbReference type="InterPro" id="IPR020472">
    <property type="entry name" value="WD40_PAC1"/>
</dbReference>
<dbReference type="Gene3D" id="2.130.10.10">
    <property type="entry name" value="YVTN repeat-like/Quinoprotein amine dehydrogenase"/>
    <property type="match status" value="1"/>
</dbReference>
<dbReference type="Pfam" id="PF00400">
    <property type="entry name" value="WD40"/>
    <property type="match status" value="3"/>
</dbReference>
<dbReference type="Proteomes" id="UP000644660">
    <property type="component" value="Unassembled WGS sequence"/>
</dbReference>
<feature type="region of interest" description="Disordered" evidence="4">
    <location>
        <begin position="182"/>
        <end position="227"/>
    </location>
</feature>
<name>A0A8H2VF88_9SACH</name>
<evidence type="ECO:0000256" key="1">
    <source>
        <dbReference type="ARBA" id="ARBA00022574"/>
    </source>
</evidence>
<keyword evidence="6" id="KW-1185">Reference proteome</keyword>
<accession>A0A8H2VF88</accession>
<gene>
    <name evidence="5" type="ORF">KABA2_04S06380</name>
</gene>
<proteinExistence type="predicted"/>
<feature type="region of interest" description="Disordered" evidence="4">
    <location>
        <begin position="630"/>
        <end position="649"/>
    </location>
</feature>